<dbReference type="EMBL" id="CP010401">
    <property type="protein sequence ID" value="ALE02861.1"/>
    <property type="molecule type" value="Genomic_DNA"/>
</dbReference>
<dbReference type="STRING" id="1318743.PU02_0047"/>
<dbReference type="NCBIfam" id="NF041327">
    <property type="entry name" value="Bgr08870_fam"/>
    <property type="match status" value="1"/>
</dbReference>
<dbReference type="KEGG" id="banc:PU02_0047"/>
<feature type="compositionally biased region" description="Gly residues" evidence="1">
    <location>
        <begin position="369"/>
        <end position="382"/>
    </location>
</feature>
<feature type="compositionally biased region" description="Low complexity" evidence="1">
    <location>
        <begin position="297"/>
        <end position="314"/>
    </location>
</feature>
<evidence type="ECO:0000313" key="4">
    <source>
        <dbReference type="Proteomes" id="UP000057213"/>
    </source>
</evidence>
<evidence type="ECO:0000259" key="2">
    <source>
        <dbReference type="Pfam" id="PF21722"/>
    </source>
</evidence>
<keyword evidence="4" id="KW-1185">Reference proteome</keyword>
<reference evidence="3 4" key="1">
    <citation type="journal article" date="2015" name="Genome Announc.">
        <title>Complete Genome Sequence of Bartonella ancashensis Strain 20.00, Isolated from the Blood of a Patient with Verruga Peruana.</title>
        <authorList>
            <person name="Hang J."/>
            <person name="Mullins K.E."/>
            <person name="Clifford R.J."/>
            <person name="Onmus-Leone F."/>
            <person name="Yang Y."/>
            <person name="Jiang J."/>
            <person name="Leguia M."/>
            <person name="Kasper M.R."/>
            <person name="Maguina C."/>
            <person name="Lesho E.P."/>
            <person name="Jarman R.G."/>
            <person name="Richards A.L."/>
            <person name="Blazes D."/>
        </authorList>
    </citation>
    <scope>NUCLEOTIDE SEQUENCE [LARGE SCALE GENOMIC DNA]</scope>
    <source>
        <strain evidence="3 4">20.00</strain>
    </source>
</reference>
<feature type="region of interest" description="Disordered" evidence="1">
    <location>
        <begin position="286"/>
        <end position="314"/>
    </location>
</feature>
<dbReference type="PATRIC" id="fig|1318743.3.peg.48"/>
<feature type="region of interest" description="Disordered" evidence="1">
    <location>
        <begin position="355"/>
        <end position="382"/>
    </location>
</feature>
<accession>A0A0M3T2H6</accession>
<dbReference type="InterPro" id="IPR049304">
    <property type="entry name" value="Gly_rich_dom"/>
</dbReference>
<evidence type="ECO:0000256" key="1">
    <source>
        <dbReference type="SAM" id="MobiDB-lite"/>
    </source>
</evidence>
<gene>
    <name evidence="3" type="ORF">PU02_0047</name>
</gene>
<name>A0A0M3T2H6_9HYPH</name>
<dbReference type="AlphaFoldDB" id="A0A0M3T2H6"/>
<feature type="domain" description="Glycine-rich" evidence="2">
    <location>
        <begin position="197"/>
        <end position="409"/>
    </location>
</feature>
<sequence>MAKTKKLEMELPKEGRFISSEFPILRENLQKIDQAIADCDEKSDRKASLQHRHTMSDVEGLETTLKSKMAANKTFLLADLKDVEGCKDAAENYVLYKASNDHFTFGSSKSLLGTHEHKIEDIRGLEAYGCLTKKNRWQEANDFQGPVTVDGKAIYTKDEAIVALQEIRDEIAQMIKAIMPLEVLMTESGSLPWPNGVTDDTDIEIWAWGAGGGGGLGIRSNGHNYGGGGGGGGQCVRTKIKGFQRRQLTIVEIGCGGIGGVSSNKGGGAGGSTRIEGIMTALGGSGGGSGAGGNGGVESSNESGKSGYGGSASSSGTHGISYIVSGGGGGNGGSGSGGSSIYSGGGGGGASANNGPGGWYGESDKGGKGGRGYKGNSGGGGGGGGYFPGEDGVANKGGNGGNGAVLLKFFCKEFSMNYAIVENGVVTNIIVALENYIHPFEGKAIATEEVGIGWTYEKGVFIPPVQMSESVDPTKEDSLS</sequence>
<dbReference type="Proteomes" id="UP000057213">
    <property type="component" value="Chromosome"/>
</dbReference>
<dbReference type="RefSeq" id="WP_071628345.1">
    <property type="nucleotide sequence ID" value="NZ_CP010401.1"/>
</dbReference>
<organism evidence="3 4">
    <name type="scientific">Bartonella ancashensis</name>
    <dbReference type="NCBI Taxonomy" id="1318743"/>
    <lineage>
        <taxon>Bacteria</taxon>
        <taxon>Pseudomonadati</taxon>
        <taxon>Pseudomonadota</taxon>
        <taxon>Alphaproteobacteria</taxon>
        <taxon>Hyphomicrobiales</taxon>
        <taxon>Bartonellaceae</taxon>
        <taxon>Bartonella</taxon>
    </lineage>
</organism>
<dbReference type="Pfam" id="PF21722">
    <property type="entry name" value="Gly_rich_2"/>
    <property type="match status" value="1"/>
</dbReference>
<protein>
    <recommendedName>
        <fullName evidence="2">Glycine-rich domain-containing protein</fullName>
    </recommendedName>
</protein>
<evidence type="ECO:0000313" key="3">
    <source>
        <dbReference type="EMBL" id="ALE02861.1"/>
    </source>
</evidence>
<feature type="compositionally biased region" description="Gly residues" evidence="1">
    <location>
        <begin position="286"/>
        <end position="296"/>
    </location>
</feature>
<proteinExistence type="predicted"/>